<dbReference type="InterPro" id="IPR050475">
    <property type="entry name" value="Prenyltransferase_related"/>
</dbReference>
<feature type="transmembrane region" description="Helical" evidence="6">
    <location>
        <begin position="52"/>
        <end position="75"/>
    </location>
</feature>
<proteinExistence type="predicted"/>
<evidence type="ECO:0000313" key="7">
    <source>
        <dbReference type="EMBL" id="KAB1065966.1"/>
    </source>
</evidence>
<dbReference type="Gene3D" id="1.10.357.140">
    <property type="entry name" value="UbiA prenyltransferase"/>
    <property type="match status" value="1"/>
</dbReference>
<evidence type="ECO:0000256" key="4">
    <source>
        <dbReference type="ARBA" id="ARBA00022989"/>
    </source>
</evidence>
<evidence type="ECO:0000256" key="3">
    <source>
        <dbReference type="ARBA" id="ARBA00022692"/>
    </source>
</evidence>
<comment type="subcellular location">
    <subcellularLocation>
        <location evidence="1">Membrane</location>
        <topology evidence="1">Multi-pass membrane protein</topology>
    </subcellularLocation>
</comment>
<dbReference type="GO" id="GO:0016765">
    <property type="term" value="F:transferase activity, transferring alkyl or aryl (other than methyl) groups"/>
    <property type="evidence" value="ECO:0007669"/>
    <property type="project" value="InterPro"/>
</dbReference>
<feature type="transmembrane region" description="Helical" evidence="6">
    <location>
        <begin position="146"/>
        <end position="170"/>
    </location>
</feature>
<dbReference type="CDD" id="cd13961">
    <property type="entry name" value="PT_UbiA_DGGGPS"/>
    <property type="match status" value="1"/>
</dbReference>
<keyword evidence="2" id="KW-1003">Cell membrane</keyword>
<feature type="transmembrane region" description="Helical" evidence="6">
    <location>
        <begin position="299"/>
        <end position="319"/>
    </location>
</feature>
<dbReference type="PANTHER" id="PTHR42723:SF1">
    <property type="entry name" value="CHLOROPHYLL SYNTHASE, CHLOROPLASTIC"/>
    <property type="match status" value="1"/>
</dbReference>
<dbReference type="Proteomes" id="UP000435357">
    <property type="component" value="Unassembled WGS sequence"/>
</dbReference>
<comment type="caution">
    <text evidence="7">The sequence shown here is derived from an EMBL/GenBank/DDBJ whole genome shotgun (WGS) entry which is preliminary data.</text>
</comment>
<keyword evidence="5 6" id="KW-0472">Membrane</keyword>
<evidence type="ECO:0000256" key="2">
    <source>
        <dbReference type="ARBA" id="ARBA00022475"/>
    </source>
</evidence>
<dbReference type="InterPro" id="IPR044878">
    <property type="entry name" value="UbiA_sf"/>
</dbReference>
<sequence length="324" mass="36478">MKNWLKTIRPINLLIIIITMLSLRYLVIEPVLVQLSAMLKTELVLQMTVLQFSLLVLSVILIAAGGYIINDVYDVEIDRKNKPGKNKVGQQISESLGLNVYYILTATGIITALSLGFWLGNYNLALLHIAVAASLWFYATNFKKSFLIGNLIISLCVGLIPIVVGFYEIVPLQEEYFHLSEKYKNFNLNFLSYWMIGFAVFGFLATLAREITKDMEDKKGDISQNAKTLPIVAGNAIAKIVVVLVYGAMIYGLYHIYVTHLTDSWTFWYFSLLALLLTVMLILTVLAKTKGHYHKVSNLNKVTSILAILYPIGVAYMLYNSNLL</sequence>
<keyword evidence="3 6" id="KW-0812">Transmembrane</keyword>
<accession>A0A6N6MAV2</accession>
<name>A0A6N6MAV2_9FLAO</name>
<keyword evidence="8" id="KW-1185">Reference proteome</keyword>
<feature type="transmembrane region" description="Helical" evidence="6">
    <location>
        <begin position="122"/>
        <end position="139"/>
    </location>
</feature>
<dbReference type="PANTHER" id="PTHR42723">
    <property type="entry name" value="CHLOROPHYLL SYNTHASE"/>
    <property type="match status" value="1"/>
</dbReference>
<evidence type="ECO:0000256" key="6">
    <source>
        <dbReference type="SAM" id="Phobius"/>
    </source>
</evidence>
<keyword evidence="4 6" id="KW-1133">Transmembrane helix</keyword>
<gene>
    <name evidence="7" type="ORF">F3059_00400</name>
</gene>
<dbReference type="InterPro" id="IPR000537">
    <property type="entry name" value="UbiA_prenyltransferase"/>
</dbReference>
<feature type="transmembrane region" description="Helical" evidence="6">
    <location>
        <begin position="229"/>
        <end position="254"/>
    </location>
</feature>
<dbReference type="Gene3D" id="1.20.120.1780">
    <property type="entry name" value="UbiA prenyltransferase"/>
    <property type="match status" value="1"/>
</dbReference>
<feature type="transmembrane region" description="Helical" evidence="6">
    <location>
        <begin position="266"/>
        <end position="287"/>
    </location>
</feature>
<dbReference type="AlphaFoldDB" id="A0A6N6MAV2"/>
<organism evidence="7 8">
    <name type="scientific">Salibacter halophilus</name>
    <dbReference type="NCBI Taxonomy" id="1803916"/>
    <lineage>
        <taxon>Bacteria</taxon>
        <taxon>Pseudomonadati</taxon>
        <taxon>Bacteroidota</taxon>
        <taxon>Flavobacteriia</taxon>
        <taxon>Flavobacteriales</taxon>
        <taxon>Salibacteraceae</taxon>
        <taxon>Salibacter</taxon>
    </lineage>
</organism>
<evidence type="ECO:0008006" key="9">
    <source>
        <dbReference type="Google" id="ProtNLM"/>
    </source>
</evidence>
<protein>
    <recommendedName>
        <fullName evidence="9">Prenyltransferase</fullName>
    </recommendedName>
</protein>
<dbReference type="EMBL" id="WACR01000001">
    <property type="protein sequence ID" value="KAB1065966.1"/>
    <property type="molecule type" value="Genomic_DNA"/>
</dbReference>
<feature type="transmembrane region" description="Helical" evidence="6">
    <location>
        <begin position="190"/>
        <end position="208"/>
    </location>
</feature>
<dbReference type="OrthoDB" id="9811562at2"/>
<dbReference type="Pfam" id="PF01040">
    <property type="entry name" value="UbiA"/>
    <property type="match status" value="1"/>
</dbReference>
<evidence type="ECO:0000313" key="8">
    <source>
        <dbReference type="Proteomes" id="UP000435357"/>
    </source>
</evidence>
<feature type="transmembrane region" description="Helical" evidence="6">
    <location>
        <begin position="12"/>
        <end position="32"/>
    </location>
</feature>
<dbReference type="GO" id="GO:0016020">
    <property type="term" value="C:membrane"/>
    <property type="evidence" value="ECO:0007669"/>
    <property type="project" value="UniProtKB-SubCell"/>
</dbReference>
<dbReference type="RefSeq" id="WP_151165954.1">
    <property type="nucleotide sequence ID" value="NZ_WACR01000001.1"/>
</dbReference>
<evidence type="ECO:0000256" key="5">
    <source>
        <dbReference type="ARBA" id="ARBA00023136"/>
    </source>
</evidence>
<evidence type="ECO:0000256" key="1">
    <source>
        <dbReference type="ARBA" id="ARBA00004141"/>
    </source>
</evidence>
<reference evidence="7 8" key="1">
    <citation type="submission" date="2019-09" db="EMBL/GenBank/DDBJ databases">
        <title>Genomes of Cryomorphaceae.</title>
        <authorList>
            <person name="Bowman J.P."/>
        </authorList>
    </citation>
    <scope>NUCLEOTIDE SEQUENCE [LARGE SCALE GENOMIC DNA]</scope>
    <source>
        <strain evidence="7 8">KCTC 52047</strain>
    </source>
</reference>
<feature type="transmembrane region" description="Helical" evidence="6">
    <location>
        <begin position="96"/>
        <end position="116"/>
    </location>
</feature>